<protein>
    <submittedName>
        <fullName evidence="2">Uncharacterized protein</fullName>
    </submittedName>
</protein>
<feature type="region of interest" description="Disordered" evidence="1">
    <location>
        <begin position="280"/>
        <end position="319"/>
    </location>
</feature>
<organism evidence="2 3">
    <name type="scientific">Clohesyomyces aquaticus</name>
    <dbReference type="NCBI Taxonomy" id="1231657"/>
    <lineage>
        <taxon>Eukaryota</taxon>
        <taxon>Fungi</taxon>
        <taxon>Dikarya</taxon>
        <taxon>Ascomycota</taxon>
        <taxon>Pezizomycotina</taxon>
        <taxon>Dothideomycetes</taxon>
        <taxon>Pleosporomycetidae</taxon>
        <taxon>Pleosporales</taxon>
        <taxon>Lindgomycetaceae</taxon>
        <taxon>Clohesyomyces</taxon>
    </lineage>
</organism>
<feature type="compositionally biased region" description="Polar residues" evidence="1">
    <location>
        <begin position="300"/>
        <end position="309"/>
    </location>
</feature>
<reference evidence="2 3" key="1">
    <citation type="submission" date="2016-07" db="EMBL/GenBank/DDBJ databases">
        <title>Pervasive Adenine N6-methylation of Active Genes in Fungi.</title>
        <authorList>
            <consortium name="DOE Joint Genome Institute"/>
            <person name="Mondo S.J."/>
            <person name="Dannebaum R.O."/>
            <person name="Kuo R.C."/>
            <person name="Labutti K."/>
            <person name="Haridas S."/>
            <person name="Kuo A."/>
            <person name="Salamov A."/>
            <person name="Ahrendt S.R."/>
            <person name="Lipzen A."/>
            <person name="Sullivan W."/>
            <person name="Andreopoulos W.B."/>
            <person name="Clum A."/>
            <person name="Lindquist E."/>
            <person name="Daum C."/>
            <person name="Ramamoorthy G.K."/>
            <person name="Gryganskyi A."/>
            <person name="Culley D."/>
            <person name="Magnuson J.K."/>
            <person name="James T.Y."/>
            <person name="O'Malley M.A."/>
            <person name="Stajich J.E."/>
            <person name="Spatafora J.W."/>
            <person name="Visel A."/>
            <person name="Grigoriev I.V."/>
        </authorList>
    </citation>
    <scope>NUCLEOTIDE SEQUENCE [LARGE SCALE GENOMIC DNA]</scope>
    <source>
        <strain evidence="2 3">CBS 115471</strain>
    </source>
</reference>
<feature type="compositionally biased region" description="Low complexity" evidence="1">
    <location>
        <begin position="188"/>
        <end position="207"/>
    </location>
</feature>
<feature type="region of interest" description="Disordered" evidence="1">
    <location>
        <begin position="81"/>
        <end position="100"/>
    </location>
</feature>
<gene>
    <name evidence="2" type="ORF">BCR34DRAFT_608670</name>
</gene>
<name>A0A1Y1Y4N1_9PLEO</name>
<evidence type="ECO:0000256" key="1">
    <source>
        <dbReference type="SAM" id="MobiDB-lite"/>
    </source>
</evidence>
<dbReference type="Proteomes" id="UP000193144">
    <property type="component" value="Unassembled WGS sequence"/>
</dbReference>
<feature type="compositionally biased region" description="Low complexity" evidence="1">
    <location>
        <begin position="214"/>
        <end position="256"/>
    </location>
</feature>
<keyword evidence="3" id="KW-1185">Reference proteome</keyword>
<feature type="compositionally biased region" description="Polar residues" evidence="1">
    <location>
        <begin position="369"/>
        <end position="381"/>
    </location>
</feature>
<evidence type="ECO:0000313" key="2">
    <source>
        <dbReference type="EMBL" id="ORX92982.1"/>
    </source>
</evidence>
<feature type="region of interest" description="Disordered" evidence="1">
    <location>
        <begin position="28"/>
        <end position="53"/>
    </location>
</feature>
<feature type="compositionally biased region" description="Polar residues" evidence="1">
    <location>
        <begin position="346"/>
        <end position="358"/>
    </location>
</feature>
<comment type="caution">
    <text evidence="2">The sequence shown here is derived from an EMBL/GenBank/DDBJ whole genome shotgun (WGS) entry which is preliminary data.</text>
</comment>
<dbReference type="OrthoDB" id="3926619at2759"/>
<sequence>MPSSPQHIHQTMVDVAVSAQLQQWTFEKPSIVGHPERSDSSASSPDLYNQHDNETLRIDAAAVDRESISLDTTKETIFQERYLSSEEDLSPMDHSDSDLDDDDVSIHDGDKENCFSARKMSISRFDKGKSCDLAVTVSYMSAGRPKVIEMPTVGSPMRDTPQRSASLPLNQLPIAAINKLRQVEAASRLSLNTTTSSSRTRSPSPANRSRRPSTSHLPFSNSSSKLNISDSSSSFRASSSRSSSPAMSNNSRPPSAMAFSNPAPRSSLYLTSTARNSPLVPFPPLTPSSPGPHAFLSSDPYETSTTSAGSPIIKSGPHKRLRSISQKLSLAKIAIIPSKKWDSRINGKSANMPQTPGTPYTPLTPMTAPPTNSSSVFSSPKNRLRRNSRASRPTSRIGLPSSEVPPLPTSTTWNGPQALPATKRESARLVPRGANEREPTLELPPFPAGGEREQYPSEEMSMSSIKAKRVRKRKSLMDFTKDLMTPTGPLQGAPYRRKREVGEVSMFMPFHVRVARADAE</sequence>
<accession>A0A1Y1Y4N1</accession>
<proteinExistence type="predicted"/>
<feature type="region of interest" description="Disordered" evidence="1">
    <location>
        <begin position="344"/>
        <end position="470"/>
    </location>
</feature>
<evidence type="ECO:0000313" key="3">
    <source>
        <dbReference type="Proteomes" id="UP000193144"/>
    </source>
</evidence>
<feature type="region of interest" description="Disordered" evidence="1">
    <location>
        <begin position="188"/>
        <end position="262"/>
    </location>
</feature>
<dbReference type="EMBL" id="MCFA01000360">
    <property type="protein sequence ID" value="ORX92982.1"/>
    <property type="molecule type" value="Genomic_DNA"/>
</dbReference>
<feature type="compositionally biased region" description="Pro residues" evidence="1">
    <location>
        <begin position="280"/>
        <end position="290"/>
    </location>
</feature>
<dbReference type="AlphaFoldDB" id="A0A1Y1Y4N1"/>